<dbReference type="AlphaFoldDB" id="A0A1G4YNG4"/>
<feature type="domain" description="HPt" evidence="3">
    <location>
        <begin position="141"/>
        <end position="241"/>
    </location>
</feature>
<keyword evidence="2" id="KW-0597">Phosphoprotein</keyword>
<protein>
    <recommendedName>
        <fullName evidence="3">HPt domain-containing protein</fullName>
    </recommendedName>
</protein>
<dbReference type="GeneID" id="23844889"/>
<accession>A0A1G4YNG4</accession>
<evidence type="ECO:0000313" key="4">
    <source>
        <dbReference type="EMBL" id="SCX55036.1"/>
    </source>
</evidence>
<name>A0A1G4YNG4_9ENTR</name>
<dbReference type="PROSITE" id="PS50894">
    <property type="entry name" value="HPT"/>
    <property type="match status" value="1"/>
</dbReference>
<evidence type="ECO:0000256" key="2">
    <source>
        <dbReference type="PROSITE-ProRule" id="PRU00110"/>
    </source>
</evidence>
<reference evidence="4 5" key="1">
    <citation type="submission" date="2016-10" db="EMBL/GenBank/DDBJ databases">
        <authorList>
            <person name="Varghese N."/>
            <person name="Submissions S."/>
        </authorList>
    </citation>
    <scope>NUCLEOTIDE SEQUENCE [LARGE SCALE GENOMIC DNA]</scope>
    <source>
        <strain evidence="4 5">CGMCC 1.12102</strain>
    </source>
</reference>
<dbReference type="RefSeq" id="WP_017458849.1">
    <property type="nucleotide sequence ID" value="NZ_CP016337.1"/>
</dbReference>
<comment type="caution">
    <text evidence="4">The sequence shown here is derived from an EMBL/GenBank/DDBJ whole genome shotgun (WGS) entry which is preliminary data.</text>
</comment>
<gene>
    <name evidence="4" type="ORF">SAMN02927897_03089</name>
</gene>
<feature type="modified residue" description="Phosphohistidine" evidence="2">
    <location>
        <position position="180"/>
    </location>
</feature>
<dbReference type="SUPFAM" id="SSF47226">
    <property type="entry name" value="Histidine-containing phosphotransfer domain, HPT domain"/>
    <property type="match status" value="1"/>
</dbReference>
<dbReference type="InterPro" id="IPR036641">
    <property type="entry name" value="HPT_dom_sf"/>
</dbReference>
<dbReference type="GO" id="GO:0000160">
    <property type="term" value="P:phosphorelay signal transduction system"/>
    <property type="evidence" value="ECO:0007669"/>
    <property type="project" value="UniProtKB-KW"/>
</dbReference>
<dbReference type="Proteomes" id="UP000183569">
    <property type="component" value="Unassembled WGS sequence"/>
</dbReference>
<evidence type="ECO:0000256" key="1">
    <source>
        <dbReference type="ARBA" id="ARBA00023012"/>
    </source>
</evidence>
<evidence type="ECO:0000259" key="3">
    <source>
        <dbReference type="PROSITE" id="PS50894"/>
    </source>
</evidence>
<keyword evidence="1" id="KW-0902">Two-component regulatory system</keyword>
<proteinExistence type="predicted"/>
<sequence length="241" mass="27156">MHGMQTLLATCSAEQQRALAQQLRFCSDVNIATVNISDAQNVLSLHTWHALLVDLSESAHSGVDLVEKLLAAELAGELTLPSLLLACIDNKQPETESMLRLKGFDHILSLPLSAERLRYSFQSRDIAQPVLRELHLLANHQQPIIDAMLPKLLQALAADIQQLDIIAHAGTLLQIANLAHRMKSSWYLLGMRRAIRYCIVMERLPKLIDEGTINQENISKMRQRFISLMFKDYNQLVLLFG</sequence>
<evidence type="ECO:0000313" key="5">
    <source>
        <dbReference type="Proteomes" id="UP000183569"/>
    </source>
</evidence>
<dbReference type="EMBL" id="FMUI01000009">
    <property type="protein sequence ID" value="SCX55036.1"/>
    <property type="molecule type" value="Genomic_DNA"/>
</dbReference>
<dbReference type="Gene3D" id="1.20.120.160">
    <property type="entry name" value="HPT domain"/>
    <property type="match status" value="1"/>
</dbReference>
<organism evidence="4 5">
    <name type="scientific">Kosakonia sacchari</name>
    <dbReference type="NCBI Taxonomy" id="1158459"/>
    <lineage>
        <taxon>Bacteria</taxon>
        <taxon>Pseudomonadati</taxon>
        <taxon>Pseudomonadota</taxon>
        <taxon>Gammaproteobacteria</taxon>
        <taxon>Enterobacterales</taxon>
        <taxon>Enterobacteriaceae</taxon>
        <taxon>Kosakonia</taxon>
    </lineage>
</organism>
<dbReference type="GO" id="GO:0004672">
    <property type="term" value="F:protein kinase activity"/>
    <property type="evidence" value="ECO:0007669"/>
    <property type="project" value="UniProtKB-ARBA"/>
</dbReference>
<dbReference type="InterPro" id="IPR008207">
    <property type="entry name" value="Sig_transdc_His_kin_Hpt_dom"/>
</dbReference>